<comment type="subcellular location">
    <subcellularLocation>
        <location evidence="1">Nucleus</location>
    </subcellularLocation>
</comment>
<feature type="compositionally biased region" description="Basic residues" evidence="6">
    <location>
        <begin position="23"/>
        <end position="33"/>
    </location>
</feature>
<dbReference type="OrthoDB" id="2438421at2759"/>
<feature type="region of interest" description="Disordered" evidence="6">
    <location>
        <begin position="1"/>
        <end position="48"/>
    </location>
</feature>
<keyword evidence="3" id="KW-0863">Zinc-finger</keyword>
<dbReference type="SUPFAM" id="SSF53098">
    <property type="entry name" value="Ribonuclease H-like"/>
    <property type="match status" value="1"/>
</dbReference>
<keyword evidence="7" id="KW-0812">Transmembrane</keyword>
<dbReference type="Pfam" id="PF05699">
    <property type="entry name" value="Dimer_Tnp_hAT"/>
    <property type="match status" value="1"/>
</dbReference>
<evidence type="ECO:0000256" key="7">
    <source>
        <dbReference type="SAM" id="Phobius"/>
    </source>
</evidence>
<evidence type="ECO:0000313" key="9">
    <source>
        <dbReference type="EMBL" id="OXA45321.1"/>
    </source>
</evidence>
<feature type="transmembrane region" description="Helical" evidence="7">
    <location>
        <begin position="771"/>
        <end position="795"/>
    </location>
</feature>
<evidence type="ECO:0000256" key="4">
    <source>
        <dbReference type="ARBA" id="ARBA00022833"/>
    </source>
</evidence>
<keyword evidence="5" id="KW-0539">Nucleus</keyword>
<evidence type="ECO:0000313" key="10">
    <source>
        <dbReference type="Proteomes" id="UP000198287"/>
    </source>
</evidence>
<evidence type="ECO:0000256" key="2">
    <source>
        <dbReference type="ARBA" id="ARBA00022723"/>
    </source>
</evidence>
<feature type="domain" description="HAT C-terminal dimerisation" evidence="8">
    <location>
        <begin position="594"/>
        <end position="668"/>
    </location>
</feature>
<name>A0A226DL34_FOLCA</name>
<reference evidence="9 10" key="1">
    <citation type="submission" date="2015-12" db="EMBL/GenBank/DDBJ databases">
        <title>The genome of Folsomia candida.</title>
        <authorList>
            <person name="Faddeeva A."/>
            <person name="Derks M.F."/>
            <person name="Anvar Y."/>
            <person name="Smit S."/>
            <person name="Van Straalen N."/>
            <person name="Roelofs D."/>
        </authorList>
    </citation>
    <scope>NUCLEOTIDE SEQUENCE [LARGE SCALE GENOMIC DNA]</scope>
    <source>
        <strain evidence="9 10">VU population</strain>
        <tissue evidence="9">Whole body</tissue>
    </source>
</reference>
<dbReference type="PANTHER" id="PTHR46481:SF10">
    <property type="entry name" value="ZINC FINGER BED DOMAIN-CONTAINING PROTEIN 39"/>
    <property type="match status" value="1"/>
</dbReference>
<evidence type="ECO:0000256" key="5">
    <source>
        <dbReference type="ARBA" id="ARBA00023242"/>
    </source>
</evidence>
<keyword evidence="2" id="KW-0479">Metal-binding</keyword>
<gene>
    <name evidence="9" type="ORF">Fcan01_19919</name>
</gene>
<feature type="transmembrane region" description="Helical" evidence="7">
    <location>
        <begin position="1038"/>
        <end position="1063"/>
    </location>
</feature>
<dbReference type="AlphaFoldDB" id="A0A226DL34"/>
<dbReference type="InterPro" id="IPR012337">
    <property type="entry name" value="RNaseH-like_sf"/>
</dbReference>
<dbReference type="SUPFAM" id="SSF140996">
    <property type="entry name" value="Hermes dimerisation domain"/>
    <property type="match status" value="1"/>
</dbReference>
<feature type="region of interest" description="Disordered" evidence="6">
    <location>
        <begin position="282"/>
        <end position="301"/>
    </location>
</feature>
<feature type="transmembrane region" description="Helical" evidence="7">
    <location>
        <begin position="915"/>
        <end position="936"/>
    </location>
</feature>
<protein>
    <submittedName>
        <fullName evidence="9">Zinc finger BED domain-containing protein 4</fullName>
    </submittedName>
</protein>
<keyword evidence="7" id="KW-0472">Membrane</keyword>
<dbReference type="PANTHER" id="PTHR46481">
    <property type="entry name" value="ZINC FINGER BED DOMAIN-CONTAINING PROTEIN 4"/>
    <property type="match status" value="1"/>
</dbReference>
<dbReference type="GO" id="GO:0008270">
    <property type="term" value="F:zinc ion binding"/>
    <property type="evidence" value="ECO:0007669"/>
    <property type="project" value="UniProtKB-KW"/>
</dbReference>
<evidence type="ECO:0000256" key="3">
    <source>
        <dbReference type="ARBA" id="ARBA00022771"/>
    </source>
</evidence>
<organism evidence="9 10">
    <name type="scientific">Folsomia candida</name>
    <name type="common">Springtail</name>
    <dbReference type="NCBI Taxonomy" id="158441"/>
    <lineage>
        <taxon>Eukaryota</taxon>
        <taxon>Metazoa</taxon>
        <taxon>Ecdysozoa</taxon>
        <taxon>Arthropoda</taxon>
        <taxon>Hexapoda</taxon>
        <taxon>Collembola</taxon>
        <taxon>Entomobryomorpha</taxon>
        <taxon>Isotomoidea</taxon>
        <taxon>Isotomidae</taxon>
        <taxon>Proisotominae</taxon>
        <taxon>Folsomia</taxon>
    </lineage>
</organism>
<feature type="transmembrane region" description="Helical" evidence="7">
    <location>
        <begin position="885"/>
        <end position="903"/>
    </location>
</feature>
<dbReference type="GO" id="GO:0046983">
    <property type="term" value="F:protein dimerization activity"/>
    <property type="evidence" value="ECO:0007669"/>
    <property type="project" value="InterPro"/>
</dbReference>
<keyword evidence="7" id="KW-1133">Transmembrane helix</keyword>
<keyword evidence="4" id="KW-0862">Zinc</keyword>
<feature type="transmembrane region" description="Helical" evidence="7">
    <location>
        <begin position="942"/>
        <end position="967"/>
    </location>
</feature>
<dbReference type="GO" id="GO:0005634">
    <property type="term" value="C:nucleus"/>
    <property type="evidence" value="ECO:0007669"/>
    <property type="project" value="UniProtKB-SubCell"/>
</dbReference>
<dbReference type="EMBL" id="LNIX01000018">
    <property type="protein sequence ID" value="OXA45321.1"/>
    <property type="molecule type" value="Genomic_DNA"/>
</dbReference>
<dbReference type="InterPro" id="IPR052035">
    <property type="entry name" value="ZnF_BED_domain_contain"/>
</dbReference>
<accession>A0A226DL34</accession>
<dbReference type="InterPro" id="IPR008906">
    <property type="entry name" value="HATC_C_dom"/>
</dbReference>
<evidence type="ECO:0000259" key="8">
    <source>
        <dbReference type="Pfam" id="PF05699"/>
    </source>
</evidence>
<sequence>MESGENLADEDGTVPTPKETKAAKFKKQSKSKKINGIEEGETSPELRKRPGFENCINYKVLFEKQYEYEGHLMGSESFYARCKACAGQEKRFSFNTNSFKNNGNRHYVNCHNDFNLEQKSTIQSHSLSEFFSIPSYSDADPLQKKFVANLQDLVSVDGLPLSFVSGLGFRNLIQEINPRLNIPSRWTISRNLQQTVAKLVIPALILEIKTVENYNLHLSTDIWTTVRQFNSRHTAENIKLKLMECLSHLDISTEKIGYLVTDGARNMVSAFRDWFDEDERFTGDDENEGNLQIPDQPPLHDEDIMETDDRYDIELDGDDDEQLLEVPLGLVFRISCYAHTLQLLAKDAIGRNPKSQRVLKDVHGILNFFKKSNYWRARLSNVMGKELIKPAPTRWNSNFYVLKRLTEESVYETVSNLILEAWISPRRPKHVPEIPTMQNMEILVELRNLLSPITEATNSLQADGITSSLIYYQIVPTFDEIAKLKTKHFTPLKSQLLQEIIRRFGEKITLDNHIIISAILDPRQKLDVFRMNISCNGVTKLETPAAEKATDFLRMLVYPNGPPKSTPVTTTPNLNDPFSKLAAIPSEPGFTSDEVDRYLALPRIPSTSDPLEFWAQNPTYFPKLSKLAKQFLGIPASTGGAERLFSSTGSLGRARCSSLLPVTLENMVLHKEHRVPTLMKKVNDRKKSRKRKIVTESSPGTNMWNEKEDESVVKWYGFLGSIAMLEKLHRDHLRATIHSTQRSSLYLAYVFKWNEKTERAIPLKSGRHYRLFQLMMGLTTFLILPLMLVGCYVVYASKQVMQHPITVSLTYFSTGFLAMVIPFAAVLVRRPGPAKFVTCYEAMLNLEKYLMELIPDPSAPRGTTLDTHNTRATVGLTVFHNLIDYIAPVMISVATFSSANPLYATIRSIFNFETFGILPTLTVRIITGSISLYWAMVMLSTLAISVLIIGYAIVALCSWMFFLLPVLHGGSIHLRGNLKFPASIQMYQALRVMGIIESDFFREMVTPCAHHFITVTLSTFAIYYVIHELITGIRDGSLFLLAACAIIFCAAFMLEFNSVCLVARTGMLSKTYVQRMHWGNERNKYRVKLLRSLLPCFINLEFMSSVGTIRNGVEMGYFLNYLERVSNNVVSLLLGM</sequence>
<comment type="caution">
    <text evidence="9">The sequence shown here is derived from an EMBL/GenBank/DDBJ whole genome shotgun (WGS) entry which is preliminary data.</text>
</comment>
<dbReference type="Proteomes" id="UP000198287">
    <property type="component" value="Unassembled WGS sequence"/>
</dbReference>
<proteinExistence type="predicted"/>
<evidence type="ECO:0000256" key="1">
    <source>
        <dbReference type="ARBA" id="ARBA00004123"/>
    </source>
</evidence>
<keyword evidence="10" id="KW-1185">Reference proteome</keyword>
<feature type="transmembrane region" description="Helical" evidence="7">
    <location>
        <begin position="807"/>
        <end position="828"/>
    </location>
</feature>
<feature type="transmembrane region" description="Helical" evidence="7">
    <location>
        <begin position="1008"/>
        <end position="1026"/>
    </location>
</feature>
<evidence type="ECO:0000256" key="6">
    <source>
        <dbReference type="SAM" id="MobiDB-lite"/>
    </source>
</evidence>